<keyword evidence="8 10" id="KW-0472">Membrane</keyword>
<evidence type="ECO:0000256" key="6">
    <source>
        <dbReference type="ARBA" id="ARBA00022840"/>
    </source>
</evidence>
<accession>B6QR10</accession>
<evidence type="ECO:0000313" key="12">
    <source>
        <dbReference type="EMBL" id="EEA20738.1"/>
    </source>
</evidence>
<keyword evidence="7 10" id="KW-1133">Transmembrane helix</keyword>
<dbReference type="STRING" id="441960.B6QR10"/>
<evidence type="ECO:0000259" key="11">
    <source>
        <dbReference type="PROSITE" id="PS50893"/>
    </source>
</evidence>
<reference evidence="13" key="1">
    <citation type="journal article" date="2015" name="Genome Announc.">
        <title>Genome sequence of the AIDS-associated pathogen Penicillium marneffei (ATCC18224) and its near taxonomic relative Talaromyces stipitatus (ATCC10500).</title>
        <authorList>
            <person name="Nierman W.C."/>
            <person name="Fedorova-Abrams N.D."/>
            <person name="Andrianopoulos A."/>
        </authorList>
    </citation>
    <scope>NUCLEOTIDE SEQUENCE [LARGE SCALE GENOMIC DNA]</scope>
    <source>
        <strain evidence="13">ATCC 18224 / CBS 334.59 / QM 7333</strain>
    </source>
</reference>
<feature type="transmembrane region" description="Helical" evidence="10">
    <location>
        <begin position="885"/>
        <end position="907"/>
    </location>
</feature>
<keyword evidence="5" id="KW-0547">Nucleotide-binding</keyword>
<dbReference type="OrthoDB" id="66620at2759"/>
<dbReference type="GO" id="GO:0016887">
    <property type="term" value="F:ATP hydrolysis activity"/>
    <property type="evidence" value="ECO:0007669"/>
    <property type="project" value="InterPro"/>
</dbReference>
<comment type="subcellular location">
    <subcellularLocation>
        <location evidence="1">Membrane</location>
        <topology evidence="1">Multi-pass membrane protein</topology>
    </subcellularLocation>
</comment>
<dbReference type="Pfam" id="PF03595">
    <property type="entry name" value="SLAC1"/>
    <property type="match status" value="1"/>
</dbReference>
<keyword evidence="6 12" id="KW-0067">ATP-binding</keyword>
<dbReference type="Pfam" id="PF19055">
    <property type="entry name" value="ABC2_membrane_7"/>
    <property type="match status" value="1"/>
</dbReference>
<sequence length="1151" mass="126908">MTSQPSHSHPQAGKGKGLIADGNVSIPSGNITDLTPHREIQELNQVKDAGTDKHDHGWRYIVVFCEHGHRHCVDAPLYTSIQRAMAILAVNCFLRTQCLVLPNFLWHIDSSLCPLSEPLSNNDYASYPVFVSRHTAHGLCNTYQYALLVCLVCVPAWGQQAGYVALAMWIVDAVLSVFTCFGIIFIMITRRTKTKLGSMSVAWLLPSASCVVAAASGGIVAEVVPNSQIALEILVTSFILWGIGISLASMVIVIYLMRLMLHKLPPKAVIVSTFLPLFPIGEGGFGIQKLGSVAKVILPQTDILPVAASDALYKTGNITGLLFWAFGLFWLSLAVGSIARVRIFPFNLSWWAFTFPLGVYATCTSQLGQEMPSKFFAVLGVILSIAVVLLWILVAIFTVHGISNQTLFLSPCLAVWREKRRRELEKERFATIESGTGTETSAYRQRHHCTFTLWMTGHQSWNLINFQLSQITMVDQSQQKALNLGCGHLIINGVGERVGPIQDKVQMDKMETPSSSDSFEKNGDLEKGGVMKDTSLTNDVVQNYAWRKINVQVKDRATGDPLSILSDTNGIVHAGEMIAIMGPSGSGKTTLLNAVAHRVAAAGATTTGDLLANGQVANLQKIRDLSSYVEQDDALIGSLTVRETVGFAAGLSLPSSVSKSERQRRVDSLIASFGLQDQAHTIVGTPIKKGLSGGQKKRLGVCSRLVTDPKILFLDEPTSGLDSTLSFEVMNYIKKIGRENNLVIIASIHQPSTATFMLFDKLFLLSRGKTCYFGPVSNAPDYFGRIGYPMPSAVNPAEFFLDLINTDLVKEGDDVVARTKDITQKWLVSKEAASINQEIEDIIAKAKQPGTSVPQLTDIHVQKPRSWAIPLVLLQRAWIKSYRDIVAYGIRIIMYLGLAILMGTVFLRFSPTQEYIQPYINAMFFSSAFMSFMAVAYVPAYLEDQATFYKERANGIVGPLAFMISNFIIGLPFLFIIAFLFAVVEYWLTGFRASGTGFMTFLMWLFFDLVAAESLVVLVSSVFPVFVVALAVTAFVNGLWMCVNGFLVPITVLNSFWKYVFHYIDYQAYVFQGMMVNEFKHRTYSCGKTAAGQHQCAYESTLNSEGMIAGVDVLKNYDINANKMGEWVGIIISIIIVYRLLGYVALRFRQG</sequence>
<dbReference type="InterPro" id="IPR003439">
    <property type="entry name" value="ABC_transporter-like_ATP-bd"/>
</dbReference>
<dbReference type="InterPro" id="IPR052215">
    <property type="entry name" value="Plant_ABCG"/>
</dbReference>
<feature type="region of interest" description="Disordered" evidence="9">
    <location>
        <begin position="510"/>
        <end position="531"/>
    </location>
</feature>
<organism evidence="12 13">
    <name type="scientific">Talaromyces marneffei (strain ATCC 18224 / CBS 334.59 / QM 7333)</name>
    <name type="common">Penicillium marneffei</name>
    <dbReference type="NCBI Taxonomy" id="441960"/>
    <lineage>
        <taxon>Eukaryota</taxon>
        <taxon>Fungi</taxon>
        <taxon>Dikarya</taxon>
        <taxon>Ascomycota</taxon>
        <taxon>Pezizomycotina</taxon>
        <taxon>Eurotiomycetes</taxon>
        <taxon>Eurotiomycetidae</taxon>
        <taxon>Eurotiales</taxon>
        <taxon>Trichocomaceae</taxon>
        <taxon>Talaromyces</taxon>
        <taxon>Talaromyces sect. Talaromyces</taxon>
    </lineage>
</organism>
<feature type="transmembrane region" description="Helical" evidence="10">
    <location>
        <begin position="201"/>
        <end position="221"/>
    </location>
</feature>
<dbReference type="PROSITE" id="PS50893">
    <property type="entry name" value="ABC_TRANSPORTER_2"/>
    <property type="match status" value="1"/>
</dbReference>
<dbReference type="FunFam" id="3.40.50.300:FF:001305">
    <property type="entry name" value="ABCG transporter ABC superfamily"/>
    <property type="match status" value="1"/>
</dbReference>
<dbReference type="Gene3D" id="3.40.50.300">
    <property type="entry name" value="P-loop containing nucleotide triphosphate hydrolases"/>
    <property type="match status" value="1"/>
</dbReference>
<name>B6QR10_TALMQ</name>
<dbReference type="SMART" id="SM00382">
    <property type="entry name" value="AAA"/>
    <property type="match status" value="1"/>
</dbReference>
<dbReference type="PANTHER" id="PTHR48042:SF11">
    <property type="entry name" value="ABC TRANSPORTER G FAMILY MEMBER 11"/>
    <property type="match status" value="1"/>
</dbReference>
<dbReference type="EMBL" id="DS995904">
    <property type="protein sequence ID" value="EEA20738.1"/>
    <property type="molecule type" value="Genomic_DNA"/>
</dbReference>
<evidence type="ECO:0000256" key="1">
    <source>
        <dbReference type="ARBA" id="ARBA00004141"/>
    </source>
</evidence>
<dbReference type="GO" id="GO:0016020">
    <property type="term" value="C:membrane"/>
    <property type="evidence" value="ECO:0007669"/>
    <property type="project" value="UniProtKB-SubCell"/>
</dbReference>
<feature type="transmembrane region" description="Helical" evidence="10">
    <location>
        <begin position="960"/>
        <end position="988"/>
    </location>
</feature>
<dbReference type="Pfam" id="PF01061">
    <property type="entry name" value="ABC2_membrane"/>
    <property type="match status" value="1"/>
</dbReference>
<evidence type="ECO:0000256" key="3">
    <source>
        <dbReference type="ARBA" id="ARBA00022448"/>
    </source>
</evidence>
<protein>
    <submittedName>
        <fullName evidence="12">ATP-binding cassette transporter, putative</fullName>
    </submittedName>
</protein>
<evidence type="ECO:0000256" key="5">
    <source>
        <dbReference type="ARBA" id="ARBA00022741"/>
    </source>
</evidence>
<feature type="transmembrane region" description="Helical" evidence="10">
    <location>
        <begin position="233"/>
        <end position="257"/>
    </location>
</feature>
<keyword evidence="4 10" id="KW-0812">Transmembrane</keyword>
<dbReference type="CDD" id="cd09318">
    <property type="entry name" value="TDT_SSU1"/>
    <property type="match status" value="1"/>
</dbReference>
<feature type="transmembrane region" description="Helical" evidence="10">
    <location>
        <begin position="142"/>
        <end position="158"/>
    </location>
</feature>
<dbReference type="InterPro" id="IPR043926">
    <property type="entry name" value="ABCG_dom"/>
</dbReference>
<dbReference type="InterPro" id="IPR027417">
    <property type="entry name" value="P-loop_NTPase"/>
</dbReference>
<evidence type="ECO:0000256" key="8">
    <source>
        <dbReference type="ARBA" id="ARBA00023136"/>
    </source>
</evidence>
<feature type="transmembrane region" description="Helical" evidence="10">
    <location>
        <begin position="1025"/>
        <end position="1048"/>
    </location>
</feature>
<feature type="transmembrane region" description="Helical" evidence="10">
    <location>
        <begin position="375"/>
        <end position="402"/>
    </location>
</feature>
<keyword evidence="13" id="KW-1185">Reference proteome</keyword>
<evidence type="ECO:0000256" key="4">
    <source>
        <dbReference type="ARBA" id="ARBA00022692"/>
    </source>
</evidence>
<dbReference type="InterPro" id="IPR004695">
    <property type="entry name" value="SLAC1/Mae1/Ssu1/TehA"/>
</dbReference>
<dbReference type="Gene3D" id="1.50.10.150">
    <property type="entry name" value="Voltage-dependent anion channel"/>
    <property type="match status" value="1"/>
</dbReference>
<dbReference type="Proteomes" id="UP000001294">
    <property type="component" value="Unassembled WGS sequence"/>
</dbReference>
<dbReference type="GO" id="GO:0005524">
    <property type="term" value="F:ATP binding"/>
    <property type="evidence" value="ECO:0007669"/>
    <property type="project" value="UniProtKB-KW"/>
</dbReference>
<evidence type="ECO:0000256" key="7">
    <source>
        <dbReference type="ARBA" id="ARBA00022989"/>
    </source>
</evidence>
<dbReference type="InterPro" id="IPR003593">
    <property type="entry name" value="AAA+_ATPase"/>
</dbReference>
<dbReference type="SUPFAM" id="SSF52540">
    <property type="entry name" value="P-loop containing nucleoside triphosphate hydrolases"/>
    <property type="match status" value="1"/>
</dbReference>
<dbReference type="PhylomeDB" id="B6QR10"/>
<evidence type="ECO:0000256" key="2">
    <source>
        <dbReference type="ARBA" id="ARBA00005814"/>
    </source>
</evidence>
<feature type="domain" description="ABC transporter" evidence="11">
    <location>
        <begin position="546"/>
        <end position="792"/>
    </location>
</feature>
<dbReference type="PANTHER" id="PTHR48042">
    <property type="entry name" value="ABC TRANSPORTER G FAMILY MEMBER 11"/>
    <property type="match status" value="1"/>
</dbReference>
<feature type="transmembrane region" description="Helical" evidence="10">
    <location>
        <begin position="164"/>
        <end position="189"/>
    </location>
</feature>
<dbReference type="Pfam" id="PF00005">
    <property type="entry name" value="ABC_tran"/>
    <property type="match status" value="1"/>
</dbReference>
<feature type="transmembrane region" description="Helical" evidence="10">
    <location>
        <begin position="349"/>
        <end position="368"/>
    </location>
</feature>
<dbReference type="InterPro" id="IPR038665">
    <property type="entry name" value="Voltage-dep_anion_channel_sf"/>
</dbReference>
<feature type="transmembrane region" description="Helical" evidence="10">
    <location>
        <begin position="919"/>
        <end position="940"/>
    </location>
</feature>
<comment type="similarity">
    <text evidence="2">Belongs to the ABC transporter superfamily. ABCG family. Eye pigment precursor importer (TC 3.A.1.204) subfamily.</text>
</comment>
<dbReference type="GO" id="GO:0140359">
    <property type="term" value="F:ABC-type transporter activity"/>
    <property type="evidence" value="ECO:0007669"/>
    <property type="project" value="InterPro"/>
</dbReference>
<evidence type="ECO:0000256" key="9">
    <source>
        <dbReference type="SAM" id="MobiDB-lite"/>
    </source>
</evidence>
<gene>
    <name evidence="12" type="ORF">PMAA_045610</name>
</gene>
<dbReference type="AlphaFoldDB" id="B6QR10"/>
<evidence type="ECO:0000256" key="10">
    <source>
        <dbReference type="SAM" id="Phobius"/>
    </source>
</evidence>
<dbReference type="InterPro" id="IPR013525">
    <property type="entry name" value="ABC2_TM"/>
</dbReference>
<evidence type="ECO:0000313" key="13">
    <source>
        <dbReference type="Proteomes" id="UP000001294"/>
    </source>
</evidence>
<keyword evidence="3" id="KW-0813">Transport</keyword>
<feature type="transmembrane region" description="Helical" evidence="10">
    <location>
        <begin position="1000"/>
        <end position="1019"/>
    </location>
</feature>
<proteinExistence type="inferred from homology"/>
<feature type="region of interest" description="Disordered" evidence="9">
    <location>
        <begin position="1"/>
        <end position="23"/>
    </location>
</feature>
<feature type="transmembrane region" description="Helical" evidence="10">
    <location>
        <begin position="321"/>
        <end position="343"/>
    </location>
</feature>
<dbReference type="HOGENOM" id="CLU_276475_0_0_1"/>
<feature type="transmembrane region" description="Helical" evidence="10">
    <location>
        <begin position="1127"/>
        <end position="1146"/>
    </location>
</feature>
<feature type="compositionally biased region" description="Basic and acidic residues" evidence="9">
    <location>
        <begin position="518"/>
        <end position="530"/>
    </location>
</feature>
<dbReference type="VEuPathDB" id="FungiDB:PMAA_045610"/>